<dbReference type="OMA" id="QTRFINP"/>
<dbReference type="EMBL" id="AWWV01015619">
    <property type="protein sequence ID" value="OMO52031.1"/>
    <property type="molecule type" value="Genomic_DNA"/>
</dbReference>
<dbReference type="Pfam" id="PF17834">
    <property type="entry name" value="GHD"/>
    <property type="match status" value="1"/>
</dbReference>
<dbReference type="GO" id="GO:0004553">
    <property type="term" value="F:hydrolase activity, hydrolyzing O-glycosyl compounds"/>
    <property type="evidence" value="ECO:0007669"/>
    <property type="project" value="InterPro"/>
</dbReference>
<reference evidence="2 3" key="1">
    <citation type="submission" date="2013-09" db="EMBL/GenBank/DDBJ databases">
        <title>Corchorus capsularis genome sequencing.</title>
        <authorList>
            <person name="Alam M."/>
            <person name="Haque M.S."/>
            <person name="Islam M.S."/>
            <person name="Emdad E.M."/>
            <person name="Islam M.M."/>
            <person name="Ahmed B."/>
            <person name="Halim A."/>
            <person name="Hossen Q.M.M."/>
            <person name="Hossain M.Z."/>
            <person name="Ahmed R."/>
            <person name="Khan M.M."/>
            <person name="Islam R."/>
            <person name="Rashid M.M."/>
            <person name="Khan S.A."/>
            <person name="Rahman M.S."/>
            <person name="Alam M."/>
        </authorList>
    </citation>
    <scope>NUCLEOTIDE SEQUENCE [LARGE SCALE GENOMIC DNA]</scope>
    <source>
        <strain evidence="3">cv. CVL-1</strain>
        <tissue evidence="2">Whole seedling</tissue>
    </source>
</reference>
<dbReference type="STRING" id="210143.A0A1R3G1R5"/>
<evidence type="ECO:0000259" key="1">
    <source>
        <dbReference type="Pfam" id="PF17834"/>
    </source>
</evidence>
<keyword evidence="3" id="KW-1185">Reference proteome</keyword>
<protein>
    <recommendedName>
        <fullName evidence="1">Beta-galactosidase beta-sandwich domain-containing protein</fullName>
    </recommendedName>
</protein>
<comment type="caution">
    <text evidence="2">The sequence shown here is derived from an EMBL/GenBank/DDBJ whole genome shotgun (WGS) entry which is preliminary data.</text>
</comment>
<name>A0A1R3G1R5_COCAP</name>
<accession>A0A1R3G1R5</accession>
<dbReference type="AlphaFoldDB" id="A0A1R3G1R5"/>
<dbReference type="InterPro" id="IPR041392">
    <property type="entry name" value="GHD"/>
</dbReference>
<dbReference type="InterPro" id="IPR008979">
    <property type="entry name" value="Galactose-bd-like_sf"/>
</dbReference>
<dbReference type="SUPFAM" id="SSF49785">
    <property type="entry name" value="Galactose-binding domain-like"/>
    <property type="match status" value="1"/>
</dbReference>
<dbReference type="Gene3D" id="2.60.120.260">
    <property type="entry name" value="Galactose-binding domain-like"/>
    <property type="match status" value="1"/>
</dbReference>
<dbReference type="Gramene" id="OMO52031">
    <property type="protein sequence ID" value="OMO52031"/>
    <property type="gene ID" value="CCACVL1_29402"/>
</dbReference>
<gene>
    <name evidence="2" type="ORF">CCACVL1_29402</name>
</gene>
<evidence type="ECO:0000313" key="2">
    <source>
        <dbReference type="EMBL" id="OMO52031.1"/>
    </source>
</evidence>
<dbReference type="GO" id="GO:0005975">
    <property type="term" value="P:carbohydrate metabolic process"/>
    <property type="evidence" value="ECO:0007669"/>
    <property type="project" value="InterPro"/>
</dbReference>
<proteinExistence type="predicted"/>
<evidence type="ECO:0000313" key="3">
    <source>
        <dbReference type="Proteomes" id="UP000188268"/>
    </source>
</evidence>
<feature type="domain" description="Beta-galactosidase beta-sandwich" evidence="1">
    <location>
        <begin position="6"/>
        <end position="61"/>
    </location>
</feature>
<dbReference type="InterPro" id="IPR001944">
    <property type="entry name" value="Glycoside_Hdrlase_35"/>
</dbReference>
<organism evidence="2 3">
    <name type="scientific">Corchorus capsularis</name>
    <name type="common">Jute</name>
    <dbReference type="NCBI Taxonomy" id="210143"/>
    <lineage>
        <taxon>Eukaryota</taxon>
        <taxon>Viridiplantae</taxon>
        <taxon>Streptophyta</taxon>
        <taxon>Embryophyta</taxon>
        <taxon>Tracheophyta</taxon>
        <taxon>Spermatophyta</taxon>
        <taxon>Magnoliopsida</taxon>
        <taxon>eudicotyledons</taxon>
        <taxon>Gunneridae</taxon>
        <taxon>Pentapetalae</taxon>
        <taxon>rosids</taxon>
        <taxon>malvids</taxon>
        <taxon>Malvales</taxon>
        <taxon>Malvaceae</taxon>
        <taxon>Grewioideae</taxon>
        <taxon>Apeibeae</taxon>
        <taxon>Corchorus</taxon>
    </lineage>
</organism>
<dbReference type="OrthoDB" id="1657402at2759"/>
<dbReference type="PANTHER" id="PTHR23421">
    <property type="entry name" value="BETA-GALACTOSIDASE RELATED"/>
    <property type="match status" value="1"/>
</dbReference>
<sequence length="275" mass="29558">MGNILADVYDDGSGVCAAFLSNTDNKTDVNVVFRNVSYHLPAWSVSILPDCKNVVYNTAKVGSQASVVEMVPEELQPSVASPTRGLKGLKWDIFVENAGIWGVADFTNNGFVDHINTTKDTTDYLWYTTSITVSENEEFLKKGSGPVLLIESKGHALHAFVNQKLQGSASGNGSHSPFTFKSPISLKAGKNEIQLLSMTVGLQNAGGLYEWVGAGLTSVKIEGLNNGTLDLSMSSWTYKVCLGKSECSVELTEENFDKSLCPGTTKKLAIEAVCS</sequence>
<dbReference type="Proteomes" id="UP000188268">
    <property type="component" value="Unassembled WGS sequence"/>
</dbReference>